<proteinExistence type="predicted"/>
<dbReference type="Proteomes" id="UP000006695">
    <property type="component" value="Chromosome"/>
</dbReference>
<dbReference type="PANTHER" id="PTHR39339:SF1">
    <property type="entry name" value="CHAD DOMAIN-CONTAINING PROTEIN"/>
    <property type="match status" value="1"/>
</dbReference>
<dbReference type="EMBL" id="CP000698">
    <property type="protein sequence ID" value="ABQ26747.1"/>
    <property type="molecule type" value="Genomic_DNA"/>
</dbReference>
<dbReference type="Pfam" id="PF05235">
    <property type="entry name" value="CHAD"/>
    <property type="match status" value="1"/>
</dbReference>
<evidence type="ECO:0000313" key="3">
    <source>
        <dbReference type="Proteomes" id="UP000006695"/>
    </source>
</evidence>
<dbReference type="PANTHER" id="PTHR39339">
    <property type="entry name" value="SLR1444 PROTEIN"/>
    <property type="match status" value="1"/>
</dbReference>
<dbReference type="PROSITE" id="PS51708">
    <property type="entry name" value="CHAD"/>
    <property type="match status" value="1"/>
</dbReference>
<dbReference type="InterPro" id="IPR038186">
    <property type="entry name" value="CHAD_dom_sf"/>
</dbReference>
<protein>
    <submittedName>
        <fullName evidence="2">CHAD domain containing protein</fullName>
    </submittedName>
</protein>
<evidence type="ECO:0000313" key="2">
    <source>
        <dbReference type="EMBL" id="ABQ26747.1"/>
    </source>
</evidence>
<dbReference type="Gene3D" id="1.40.20.10">
    <property type="entry name" value="CHAD domain"/>
    <property type="match status" value="1"/>
</dbReference>
<dbReference type="OrthoDB" id="9777271at2"/>
<dbReference type="STRING" id="351605.Gura_2569"/>
<evidence type="ECO:0000259" key="1">
    <source>
        <dbReference type="PROSITE" id="PS51708"/>
    </source>
</evidence>
<dbReference type="RefSeq" id="WP_011939425.1">
    <property type="nucleotide sequence ID" value="NC_009483.1"/>
</dbReference>
<dbReference type="HOGENOM" id="CLU_939292_0_0_7"/>
<gene>
    <name evidence="2" type="ordered locus">Gura_2569</name>
</gene>
<keyword evidence="3" id="KW-1185">Reference proteome</keyword>
<sequence length="297" mass="34542">MMQVEGTTPLWIAARVLLYERVDDFFRRRDNVFKAFDPEDIHDLRVSSRRLREGLTLFAPCYEPKNITRLIKTVKRVTRLLGEMRNTDEALLFFNALTDDVDSICRSDLERLQLIFQKNRTKALKRLKPGLREKAPKPLRDLYLRIINAPSIFNPSSNDIDLFTPLSDFARRSFDVKIAAVTNLVSLARQEQEIEAQHRLRIAVKHFRYRMEILSHLLGADYQPLHTAVKGYQDVLGRMHDLDVFAEIIREAGFPPAVEDLVRKCMVEKRKNLFSDFTGMLETMPIALIGERVRNTL</sequence>
<organism evidence="2 3">
    <name type="scientific">Geotalea uraniireducens (strain Rf4)</name>
    <name type="common">Geobacter uraniireducens</name>
    <dbReference type="NCBI Taxonomy" id="351605"/>
    <lineage>
        <taxon>Bacteria</taxon>
        <taxon>Pseudomonadati</taxon>
        <taxon>Thermodesulfobacteriota</taxon>
        <taxon>Desulfuromonadia</taxon>
        <taxon>Geobacterales</taxon>
        <taxon>Geobacteraceae</taxon>
        <taxon>Geotalea</taxon>
    </lineage>
</organism>
<accession>A5G4M9</accession>
<dbReference type="InterPro" id="IPR007899">
    <property type="entry name" value="CHAD_dom"/>
</dbReference>
<dbReference type="SMART" id="SM00880">
    <property type="entry name" value="CHAD"/>
    <property type="match status" value="1"/>
</dbReference>
<dbReference type="AlphaFoldDB" id="A5G4M9"/>
<feature type="domain" description="CHAD" evidence="1">
    <location>
        <begin position="7"/>
        <end position="293"/>
    </location>
</feature>
<name>A5G4M9_GEOUR</name>
<reference evidence="2 3" key="1">
    <citation type="submission" date="2007-05" db="EMBL/GenBank/DDBJ databases">
        <title>Complete sequence of Geobacter uraniireducens Rf4.</title>
        <authorList>
            <consortium name="US DOE Joint Genome Institute"/>
            <person name="Copeland A."/>
            <person name="Lucas S."/>
            <person name="Lapidus A."/>
            <person name="Barry K."/>
            <person name="Detter J.C."/>
            <person name="Glavina del Rio T."/>
            <person name="Hammon N."/>
            <person name="Israni S."/>
            <person name="Dalin E."/>
            <person name="Tice H."/>
            <person name="Pitluck S."/>
            <person name="Chertkov O."/>
            <person name="Brettin T."/>
            <person name="Bruce D."/>
            <person name="Han C."/>
            <person name="Schmutz J."/>
            <person name="Larimer F."/>
            <person name="Land M."/>
            <person name="Hauser L."/>
            <person name="Kyrpides N."/>
            <person name="Mikhailova N."/>
            <person name="Shelobolina E."/>
            <person name="Aklujkar M."/>
            <person name="Lovley D."/>
            <person name="Richardson P."/>
        </authorList>
    </citation>
    <scope>NUCLEOTIDE SEQUENCE [LARGE SCALE GENOMIC DNA]</scope>
    <source>
        <strain evidence="2 3">Rf4</strain>
    </source>
</reference>
<dbReference type="KEGG" id="gur:Gura_2569"/>